<proteinExistence type="predicted"/>
<dbReference type="SMART" id="SM00554">
    <property type="entry name" value="FAS1"/>
    <property type="match status" value="3"/>
</dbReference>
<accession>A0A7D4PXP6</accession>
<evidence type="ECO:0000259" key="1">
    <source>
        <dbReference type="PROSITE" id="PS50213"/>
    </source>
</evidence>
<dbReference type="InterPro" id="IPR036378">
    <property type="entry name" value="FAS1_dom_sf"/>
</dbReference>
<reference evidence="2 3" key="1">
    <citation type="submission" date="2020-05" db="EMBL/GenBank/DDBJ databases">
        <title>Mucilaginibacter mali sp. nov.</title>
        <authorList>
            <person name="Kim H.S."/>
            <person name="Lee K.C."/>
            <person name="Suh M.K."/>
            <person name="Kim J.-S."/>
            <person name="Han K.-I."/>
            <person name="Eom M.K."/>
            <person name="Shin Y.K."/>
            <person name="Lee J.-S."/>
        </authorList>
    </citation>
    <scope>NUCLEOTIDE SEQUENCE [LARGE SCALE GENOMIC DNA]</scope>
    <source>
        <strain evidence="2 3">G2-14</strain>
    </source>
</reference>
<evidence type="ECO:0000313" key="2">
    <source>
        <dbReference type="EMBL" id="QKJ32623.1"/>
    </source>
</evidence>
<dbReference type="EMBL" id="CP054139">
    <property type="protein sequence ID" value="QKJ32623.1"/>
    <property type="molecule type" value="Genomic_DNA"/>
</dbReference>
<sequence>MKKSITKILAIMILPCLLGLAGCKKISSYDYPPSTATPYVLISNDNNFSTFKGIVDRAGLADLLNSNDAYTVFAPNNTAFSSVGYTATYINSMTNADLAILVKNHIVQGKIDVKATTSPLTTLSGRKINVQKGGSTYYLDGGDILNTNLATTGGYLNTINRMIYDKPTILDVINTYNVGVTTVAAQLTYLAAAITRASTGSTNFTALFSGTDAYTLFAPTNDAFNNAGYASVAAVQAAAPDVLGNLLKYQMIQGTKLTSTFDSVAVKAYNGTNIYFDVTQNANKVTSWFANGINFSTTGGNLTANNGVLHVVGRFFPAPVTTNTLDRITSDATLTMFAALIARASTADPKFNYTNMLSGNSSYTVFAVNNTGLIAAGYANVAAINAESPTVLAAILKLHIVPKRVNNISIAEGGTVASLSGTNLTINTSGGYKVKGPSNAASITVATGNVVTTNGILNIIGSILTP</sequence>
<gene>
    <name evidence="2" type="ORF">HQ865_23615</name>
</gene>
<dbReference type="InterPro" id="IPR000782">
    <property type="entry name" value="FAS1_domain"/>
</dbReference>
<dbReference type="PANTHER" id="PTHR10900:SF77">
    <property type="entry name" value="FI19380P1"/>
    <property type="match status" value="1"/>
</dbReference>
<dbReference type="PROSITE" id="PS50213">
    <property type="entry name" value="FAS1"/>
    <property type="match status" value="3"/>
</dbReference>
<protein>
    <submittedName>
        <fullName evidence="2">Fasciclin domain-containing protein</fullName>
    </submittedName>
</protein>
<dbReference type="RefSeq" id="WP_173417272.1">
    <property type="nucleotide sequence ID" value="NZ_CP054139.1"/>
</dbReference>
<dbReference type="Gene3D" id="2.30.180.10">
    <property type="entry name" value="FAS1 domain"/>
    <property type="match status" value="3"/>
</dbReference>
<organism evidence="2 3">
    <name type="scientific">Mucilaginibacter mali</name>
    <dbReference type="NCBI Taxonomy" id="2740462"/>
    <lineage>
        <taxon>Bacteria</taxon>
        <taxon>Pseudomonadati</taxon>
        <taxon>Bacteroidota</taxon>
        <taxon>Sphingobacteriia</taxon>
        <taxon>Sphingobacteriales</taxon>
        <taxon>Sphingobacteriaceae</taxon>
        <taxon>Mucilaginibacter</taxon>
    </lineage>
</organism>
<dbReference type="PROSITE" id="PS51257">
    <property type="entry name" value="PROKAR_LIPOPROTEIN"/>
    <property type="match status" value="1"/>
</dbReference>
<dbReference type="Proteomes" id="UP000505355">
    <property type="component" value="Chromosome"/>
</dbReference>
<dbReference type="KEGG" id="mmab:HQ865_23615"/>
<keyword evidence="3" id="KW-1185">Reference proteome</keyword>
<dbReference type="SUPFAM" id="SSF82153">
    <property type="entry name" value="FAS1 domain"/>
    <property type="match status" value="3"/>
</dbReference>
<feature type="domain" description="FAS1" evidence="1">
    <location>
        <begin position="35"/>
        <end position="163"/>
    </location>
</feature>
<feature type="domain" description="FAS1" evidence="1">
    <location>
        <begin position="174"/>
        <end position="316"/>
    </location>
</feature>
<evidence type="ECO:0000313" key="3">
    <source>
        <dbReference type="Proteomes" id="UP000505355"/>
    </source>
</evidence>
<dbReference type="Pfam" id="PF02469">
    <property type="entry name" value="Fasciclin"/>
    <property type="match status" value="3"/>
</dbReference>
<dbReference type="PANTHER" id="PTHR10900">
    <property type="entry name" value="PERIOSTIN-RELATED"/>
    <property type="match status" value="1"/>
</dbReference>
<feature type="domain" description="FAS1" evidence="1">
    <location>
        <begin position="321"/>
        <end position="464"/>
    </location>
</feature>
<dbReference type="AlphaFoldDB" id="A0A7D4PXP6"/>
<name>A0A7D4PXP6_9SPHI</name>
<dbReference type="InterPro" id="IPR050904">
    <property type="entry name" value="Adhesion/Biosynth-related"/>
</dbReference>